<name>A0A6I6JDT9_9BACT</name>
<evidence type="ECO:0000259" key="3">
    <source>
        <dbReference type="Pfam" id="PF02719"/>
    </source>
</evidence>
<sequence length="620" mass="69224">MRLNLPNFRNINFYVMFIADMVIFTCALLLAYSFRFDFDIPVRYFLQYKGMLKYVLAFKAVVFLFFGMYRGMWRYTSLDDFWKILRITILQNLILISFVVFRFSFTGVPRSIFVIDWLLTLILCSGLRLSIRAFYTKSEGAVVSRAARKRILVVGAGSAAERIGRELAANPVQYKLVGFLDDDKSKKGRTIHGKPVLGEVALLGAMADKHNVDEIFIAVSRASGEEMRRIADACKATGLPFRILPALTEIMDGKVGIKTLRDVDYLDLLGRSPVTLDAERIRRYLTGQTVLVTGCGGSIGSELCRQIVRFSPGHIVLVDMGEYNLYQIQMELEHILGFANLTTVLGSITDRDLMDRTFAEHNPSVVFHAAAYKHVPMLERNPWQAVRNNILGSRTIMETAVKHGVERFVVVSTDKAVRPTNVMGASKRVTELIMQSLHGQGTRFMAVRFGNVVGSSGSVIPLFRKQIEAGGPVTVTHPDVTRYFMSIAEASQLILQAGSMGEKGTGGELFVLDMGVPVKIADMARDLIRLSGKEPDTDVRIEFTGLREGEKLYEELITEGEGIVRTEHEKILVLGSEYCATAEALNQGLEALLEASEHHDGETVRTLLRQLVPEYIPQGN</sequence>
<dbReference type="CDD" id="cd05237">
    <property type="entry name" value="UDP_invert_4-6DH_SDR_e"/>
    <property type="match status" value="1"/>
</dbReference>
<dbReference type="InterPro" id="IPR051203">
    <property type="entry name" value="Polysaccharide_Synthase-Rel"/>
</dbReference>
<dbReference type="PANTHER" id="PTHR43318:SF1">
    <property type="entry name" value="POLYSACCHARIDE BIOSYNTHESIS PROTEIN EPSC-RELATED"/>
    <property type="match status" value="1"/>
</dbReference>
<evidence type="ECO:0000313" key="5">
    <source>
        <dbReference type="Proteomes" id="UP000428328"/>
    </source>
</evidence>
<feature type="transmembrane region" description="Helical" evidence="2">
    <location>
        <begin position="84"/>
        <end position="105"/>
    </location>
</feature>
<dbReference type="Pfam" id="PF13727">
    <property type="entry name" value="CoA_binding_3"/>
    <property type="match status" value="1"/>
</dbReference>
<comment type="similarity">
    <text evidence="1">Belongs to the polysaccharide synthase family.</text>
</comment>
<dbReference type="RefSeq" id="WP_158946565.1">
    <property type="nucleotide sequence ID" value="NZ_CP046400.1"/>
</dbReference>
<dbReference type="InterPro" id="IPR029063">
    <property type="entry name" value="SAM-dependent_MTases_sf"/>
</dbReference>
<dbReference type="PANTHER" id="PTHR43318">
    <property type="entry name" value="UDP-N-ACETYLGLUCOSAMINE 4,6-DEHYDRATASE"/>
    <property type="match status" value="1"/>
</dbReference>
<keyword evidence="5" id="KW-1185">Reference proteome</keyword>
<evidence type="ECO:0000256" key="1">
    <source>
        <dbReference type="ARBA" id="ARBA00007430"/>
    </source>
</evidence>
<dbReference type="InterPro" id="IPR036291">
    <property type="entry name" value="NAD(P)-bd_dom_sf"/>
</dbReference>
<dbReference type="AlphaFoldDB" id="A0A6I6JDT9"/>
<feature type="domain" description="Polysaccharide biosynthesis protein CapD-like" evidence="3">
    <location>
        <begin position="290"/>
        <end position="573"/>
    </location>
</feature>
<keyword evidence="2" id="KW-1133">Transmembrane helix</keyword>
<proteinExistence type="inferred from homology"/>
<evidence type="ECO:0000313" key="4">
    <source>
        <dbReference type="EMBL" id="QGY39339.1"/>
    </source>
</evidence>
<dbReference type="SUPFAM" id="SSF53335">
    <property type="entry name" value="S-adenosyl-L-methionine-dependent methyltransferases"/>
    <property type="match status" value="1"/>
</dbReference>
<dbReference type="EMBL" id="CP046400">
    <property type="protein sequence ID" value="QGY39339.1"/>
    <property type="molecule type" value="Genomic_DNA"/>
</dbReference>
<gene>
    <name evidence="4" type="ORF">GM415_04130</name>
</gene>
<dbReference type="Proteomes" id="UP000428328">
    <property type="component" value="Chromosome"/>
</dbReference>
<feature type="transmembrane region" description="Helical" evidence="2">
    <location>
        <begin position="54"/>
        <end position="72"/>
    </location>
</feature>
<dbReference type="KEGG" id="psel:GM415_04130"/>
<dbReference type="Pfam" id="PF02719">
    <property type="entry name" value="Polysacc_synt_2"/>
    <property type="match status" value="1"/>
</dbReference>
<accession>A0A6I6JDT9</accession>
<keyword evidence="2" id="KW-0472">Membrane</keyword>
<dbReference type="SUPFAM" id="SSF51735">
    <property type="entry name" value="NAD(P)-binding Rossmann-fold domains"/>
    <property type="match status" value="1"/>
</dbReference>
<dbReference type="Gene3D" id="3.40.50.720">
    <property type="entry name" value="NAD(P)-binding Rossmann-like Domain"/>
    <property type="match status" value="2"/>
</dbReference>
<keyword evidence="2" id="KW-0812">Transmembrane</keyword>
<dbReference type="InterPro" id="IPR003869">
    <property type="entry name" value="Polysac_CapD-like"/>
</dbReference>
<evidence type="ECO:0000256" key="2">
    <source>
        <dbReference type="SAM" id="Phobius"/>
    </source>
</evidence>
<reference evidence="4 5" key="1">
    <citation type="submission" date="2019-11" db="EMBL/GenBank/DDBJ databases">
        <authorList>
            <person name="Zheng R.K."/>
            <person name="Sun C.M."/>
        </authorList>
    </citation>
    <scope>NUCLEOTIDE SEQUENCE [LARGE SCALE GENOMIC DNA]</scope>
    <source>
        <strain evidence="4 5">SRB007</strain>
    </source>
</reference>
<feature type="transmembrane region" description="Helical" evidence="2">
    <location>
        <begin position="12"/>
        <end position="34"/>
    </location>
</feature>
<protein>
    <submittedName>
        <fullName evidence="4">NAD-dependent epimerase/dehydratase family protein</fullName>
    </submittedName>
</protein>
<organism evidence="4 5">
    <name type="scientific">Pseudodesulfovibrio cashew</name>
    <dbReference type="NCBI Taxonomy" id="2678688"/>
    <lineage>
        <taxon>Bacteria</taxon>
        <taxon>Pseudomonadati</taxon>
        <taxon>Thermodesulfobacteriota</taxon>
        <taxon>Desulfovibrionia</taxon>
        <taxon>Desulfovibrionales</taxon>
        <taxon>Desulfovibrionaceae</taxon>
    </lineage>
</organism>